<protein>
    <submittedName>
        <fullName evidence="1">Uncharacterized protein</fullName>
    </submittedName>
</protein>
<sequence length="72" mass="7654">MSHNSGCSVTVARLHGVQEASRGSTPRSPTLRLASLAQCKLSLTHKTAVGGFVLFCTDHSFLPLTKLKAFAI</sequence>
<evidence type="ECO:0000313" key="1">
    <source>
        <dbReference type="EMBL" id="KKS13718.1"/>
    </source>
</evidence>
<name>A0A0G0ZL81_9BACT</name>
<accession>A0A0G0ZL81</accession>
<dbReference type="AlphaFoldDB" id="A0A0G0ZL81"/>
<reference evidence="1 2" key="1">
    <citation type="journal article" date="2015" name="Nature">
        <title>rRNA introns, odd ribosomes, and small enigmatic genomes across a large radiation of phyla.</title>
        <authorList>
            <person name="Brown C.T."/>
            <person name="Hug L.A."/>
            <person name="Thomas B.C."/>
            <person name="Sharon I."/>
            <person name="Castelle C.J."/>
            <person name="Singh A."/>
            <person name="Wilkins M.J."/>
            <person name="Williams K.H."/>
            <person name="Banfield J.F."/>
        </authorList>
    </citation>
    <scope>NUCLEOTIDE SEQUENCE [LARGE SCALE GENOMIC DNA]</scope>
</reference>
<comment type="caution">
    <text evidence="1">The sequence shown here is derived from an EMBL/GenBank/DDBJ whole genome shotgun (WGS) entry which is preliminary data.</text>
</comment>
<evidence type="ECO:0000313" key="2">
    <source>
        <dbReference type="Proteomes" id="UP000034380"/>
    </source>
</evidence>
<gene>
    <name evidence="1" type="ORF">UU70_C0011G0005</name>
</gene>
<dbReference type="Proteomes" id="UP000034380">
    <property type="component" value="Unassembled WGS sequence"/>
</dbReference>
<proteinExistence type="predicted"/>
<dbReference type="EMBL" id="LCBQ01000011">
    <property type="protein sequence ID" value="KKS13718.1"/>
    <property type="molecule type" value="Genomic_DNA"/>
</dbReference>
<organism evidence="1 2">
    <name type="scientific">Candidatus Yanofskybacteria bacterium GW2011_GWA1_41_6</name>
    <dbReference type="NCBI Taxonomy" id="1619020"/>
    <lineage>
        <taxon>Bacteria</taxon>
        <taxon>Candidatus Yanofskyibacteriota</taxon>
    </lineage>
</organism>